<protein>
    <submittedName>
        <fullName evidence="2">Protein translocase SEC61 complex subunit gamma</fullName>
    </submittedName>
</protein>
<dbReference type="GO" id="GO:0008320">
    <property type="term" value="F:protein transmembrane transporter activity"/>
    <property type="evidence" value="ECO:0007669"/>
    <property type="project" value="InterPro"/>
</dbReference>
<accession>A0A2J6N3A0</accession>
<comment type="caution">
    <text evidence="2">The sequence shown here is derived from an EMBL/GenBank/DDBJ whole genome shotgun (WGS) entry which is preliminary data.</text>
</comment>
<evidence type="ECO:0000256" key="1">
    <source>
        <dbReference type="SAM" id="Phobius"/>
    </source>
</evidence>
<dbReference type="InterPro" id="IPR008158">
    <property type="entry name" value="Translocase_Sec61-g"/>
</dbReference>
<keyword evidence="1" id="KW-0812">Transmembrane</keyword>
<feature type="transmembrane region" description="Helical" evidence="1">
    <location>
        <begin position="41"/>
        <end position="65"/>
    </location>
</feature>
<evidence type="ECO:0000313" key="3">
    <source>
        <dbReference type="Proteomes" id="UP000237153"/>
    </source>
</evidence>
<organism evidence="2 3">
    <name type="scientific">Fervidicoccus fontis</name>
    <dbReference type="NCBI Taxonomy" id="683846"/>
    <lineage>
        <taxon>Archaea</taxon>
        <taxon>Thermoproteota</taxon>
        <taxon>Thermoprotei</taxon>
        <taxon>Fervidicoccales</taxon>
        <taxon>Fervidicoccaceae</taxon>
        <taxon>Fervidicoccus</taxon>
    </lineage>
</organism>
<keyword evidence="1" id="KW-1133">Transmembrane helix</keyword>
<dbReference type="EMBL" id="PNIM01000006">
    <property type="protein sequence ID" value="PMB75789.1"/>
    <property type="molecule type" value="Genomic_DNA"/>
</dbReference>
<proteinExistence type="predicted"/>
<evidence type="ECO:0000313" key="2">
    <source>
        <dbReference type="EMBL" id="PMB75789.1"/>
    </source>
</evidence>
<sequence>MKSESKEESKIKEMLSMWRKILKLSRRPDKEEFNLLLKLNIIGFTLVGTIAYIVHIMVTVVLPAIR</sequence>
<dbReference type="InterPro" id="IPR023391">
    <property type="entry name" value="Prot_translocase_SecE_dom_sf"/>
</dbReference>
<dbReference type="Gene3D" id="1.20.5.820">
    <property type="entry name" value="Preprotein translocase SecE subunit"/>
    <property type="match status" value="1"/>
</dbReference>
<dbReference type="NCBIfam" id="TIGR00327">
    <property type="entry name" value="secE_euk_arch"/>
    <property type="match status" value="1"/>
</dbReference>
<dbReference type="GO" id="GO:0016020">
    <property type="term" value="C:membrane"/>
    <property type="evidence" value="ECO:0007669"/>
    <property type="project" value="InterPro"/>
</dbReference>
<dbReference type="AlphaFoldDB" id="A0A2J6N3A0"/>
<gene>
    <name evidence="2" type="ORF">C0188_01620</name>
</gene>
<dbReference type="Proteomes" id="UP000237153">
    <property type="component" value="Unassembled WGS sequence"/>
</dbReference>
<name>A0A2J6N3A0_9CREN</name>
<dbReference type="SUPFAM" id="SSF103456">
    <property type="entry name" value="Preprotein translocase SecE subunit"/>
    <property type="match status" value="1"/>
</dbReference>
<keyword evidence="1" id="KW-0472">Membrane</keyword>
<reference evidence="2 3" key="1">
    <citation type="submission" date="2018-01" db="EMBL/GenBank/DDBJ databases">
        <title>Metagenomic assembled genomes from two thermal pools in the Uzon Caldera, Kamchatka, Russia.</title>
        <authorList>
            <person name="Wilkins L."/>
            <person name="Ettinger C."/>
        </authorList>
    </citation>
    <scope>NUCLEOTIDE SEQUENCE [LARGE SCALE GENOMIC DNA]</scope>
    <source>
        <strain evidence="2">ZAV-06</strain>
    </source>
</reference>